<dbReference type="OrthoDB" id="213876at2"/>
<gene>
    <name evidence="2" type="ORF">OJF2_09880</name>
</gene>
<reference evidence="2 3" key="1">
    <citation type="submission" date="2019-08" db="EMBL/GenBank/DDBJ databases">
        <title>Deep-cultivation of Planctomycetes and their phenomic and genomic characterization uncovers novel biology.</title>
        <authorList>
            <person name="Wiegand S."/>
            <person name="Jogler M."/>
            <person name="Boedeker C."/>
            <person name="Pinto D."/>
            <person name="Vollmers J."/>
            <person name="Rivas-Marin E."/>
            <person name="Kohn T."/>
            <person name="Peeters S.H."/>
            <person name="Heuer A."/>
            <person name="Rast P."/>
            <person name="Oberbeckmann S."/>
            <person name="Bunk B."/>
            <person name="Jeske O."/>
            <person name="Meyerdierks A."/>
            <person name="Storesund J.E."/>
            <person name="Kallscheuer N."/>
            <person name="Luecker S."/>
            <person name="Lage O.M."/>
            <person name="Pohl T."/>
            <person name="Merkel B.J."/>
            <person name="Hornburger P."/>
            <person name="Mueller R.-W."/>
            <person name="Bruemmer F."/>
            <person name="Labrenz M."/>
            <person name="Spormann A.M."/>
            <person name="Op den Camp H."/>
            <person name="Overmann J."/>
            <person name="Amann R."/>
            <person name="Jetten M.S.M."/>
            <person name="Mascher T."/>
            <person name="Medema M.H."/>
            <person name="Devos D.P."/>
            <person name="Kaster A.-K."/>
            <person name="Ovreas L."/>
            <person name="Rohde M."/>
            <person name="Galperin M.Y."/>
            <person name="Jogler C."/>
        </authorList>
    </citation>
    <scope>NUCLEOTIDE SEQUENCE [LARGE SCALE GENOMIC DNA]</scope>
    <source>
        <strain evidence="2 3">OJF2</strain>
    </source>
</reference>
<evidence type="ECO:0000313" key="2">
    <source>
        <dbReference type="EMBL" id="QEH32511.1"/>
    </source>
</evidence>
<keyword evidence="3" id="KW-1185">Reference proteome</keyword>
<evidence type="ECO:0000256" key="1">
    <source>
        <dbReference type="SAM" id="MobiDB-lite"/>
    </source>
</evidence>
<dbReference type="PROSITE" id="PS51257">
    <property type="entry name" value="PROKAR_LIPOPROTEIN"/>
    <property type="match status" value="1"/>
</dbReference>
<dbReference type="Proteomes" id="UP000324233">
    <property type="component" value="Chromosome"/>
</dbReference>
<evidence type="ECO:0000313" key="3">
    <source>
        <dbReference type="Proteomes" id="UP000324233"/>
    </source>
</evidence>
<protein>
    <submittedName>
        <fullName evidence="2">Uncharacterized protein</fullName>
    </submittedName>
</protein>
<feature type="compositionally biased region" description="Basic and acidic residues" evidence="1">
    <location>
        <begin position="116"/>
        <end position="133"/>
    </location>
</feature>
<sequence length="149" mass="16132">MLPPSRLVRARRGPGVLVALVLGAVLVGTAGCDRPTQVAAGNREIITSLATAVSARNKDWLESNARLIETRHDEGRLSDAEHDALTAVVSKAMAGDWKAAEQDIYALREAQVPTAEDIRNLEQRKLAPEDRAPRNVPNAPRRGRAPSRS</sequence>
<feature type="region of interest" description="Disordered" evidence="1">
    <location>
        <begin position="116"/>
        <end position="149"/>
    </location>
</feature>
<dbReference type="KEGG" id="agv:OJF2_09880"/>
<accession>A0A5B9VXC1</accession>
<organism evidence="2 3">
    <name type="scientific">Aquisphaera giovannonii</name>
    <dbReference type="NCBI Taxonomy" id="406548"/>
    <lineage>
        <taxon>Bacteria</taxon>
        <taxon>Pseudomonadati</taxon>
        <taxon>Planctomycetota</taxon>
        <taxon>Planctomycetia</taxon>
        <taxon>Isosphaerales</taxon>
        <taxon>Isosphaeraceae</taxon>
        <taxon>Aquisphaera</taxon>
    </lineage>
</organism>
<dbReference type="AlphaFoldDB" id="A0A5B9VXC1"/>
<dbReference type="EMBL" id="CP042997">
    <property type="protein sequence ID" value="QEH32511.1"/>
    <property type="molecule type" value="Genomic_DNA"/>
</dbReference>
<proteinExistence type="predicted"/>
<name>A0A5B9VXC1_9BACT</name>